<evidence type="ECO:0000313" key="1">
    <source>
        <dbReference type="EMBL" id="KGD64665.1"/>
    </source>
</evidence>
<keyword evidence="2" id="KW-1185">Reference proteome</keyword>
<proteinExistence type="predicted"/>
<dbReference type="GO" id="GO:0032259">
    <property type="term" value="P:methylation"/>
    <property type="evidence" value="ECO:0007669"/>
    <property type="project" value="UniProtKB-KW"/>
</dbReference>
<dbReference type="AlphaFoldDB" id="A0A095UQ66"/>
<organism evidence="1 2">
    <name type="scientific">Alcanivorax nanhaiticus</name>
    <dbReference type="NCBI Taxonomy" id="1177154"/>
    <lineage>
        <taxon>Bacteria</taxon>
        <taxon>Pseudomonadati</taxon>
        <taxon>Pseudomonadota</taxon>
        <taxon>Gammaproteobacteria</taxon>
        <taxon>Oceanospirillales</taxon>
        <taxon>Alcanivoracaceae</taxon>
        <taxon>Alcanivorax</taxon>
    </lineage>
</organism>
<dbReference type="Gene3D" id="2.60.120.620">
    <property type="entry name" value="q2cbj1_9rhob like domain"/>
    <property type="match status" value="1"/>
</dbReference>
<comment type="caution">
    <text evidence="1">The sequence shown here is derived from an EMBL/GenBank/DDBJ whole genome shotgun (WGS) entry which is preliminary data.</text>
</comment>
<sequence>MHTEQQRFLQAIRDSEVIHAPFPHASIDGGLSGAFLQTLYAHLPAPQEFNDEGYGLKTFQIWDESEELLNWRPAERHFWQDCNAALFSEEVAEAIHTLFRPAMENLYRDLFSSPESQLAKVELQPWSTSGALNIRAPGNCLPTHMDWPNRLYSLILYLDPDQHFQEDWGTRLFHGPKICGPQGVEVMAKRARDHVRDCTAEASTLVPFKPGRVTIFMNTPWSYHGANVAANAAGSRWCLVKGINMTLAATEQLFGLPPELR</sequence>
<protein>
    <submittedName>
        <fullName evidence="1">FkbM family methyltransferase</fullName>
    </submittedName>
</protein>
<reference evidence="1 2" key="1">
    <citation type="submission" date="2012-09" db="EMBL/GenBank/DDBJ databases">
        <title>Genome Sequence of alkane-degrading Bacterium Alcanivorax sp. 19-m-6.</title>
        <authorList>
            <person name="Lai Q."/>
            <person name="Shao Z."/>
        </authorList>
    </citation>
    <scope>NUCLEOTIDE SEQUENCE [LARGE SCALE GENOMIC DNA]</scope>
    <source>
        <strain evidence="1 2">19-m-6</strain>
    </source>
</reference>
<dbReference type="GO" id="GO:0008168">
    <property type="term" value="F:methyltransferase activity"/>
    <property type="evidence" value="ECO:0007669"/>
    <property type="project" value="UniProtKB-KW"/>
</dbReference>
<dbReference type="STRING" id="1177154.Y5S_02031"/>
<dbReference type="EMBL" id="ARXV01000007">
    <property type="protein sequence ID" value="KGD64665.1"/>
    <property type="molecule type" value="Genomic_DNA"/>
</dbReference>
<dbReference type="PATRIC" id="fig|1177154.3.peg.2064"/>
<dbReference type="OrthoDB" id="9783171at2"/>
<dbReference type="RefSeq" id="WP_035232764.1">
    <property type="nucleotide sequence ID" value="NZ_ARXV01000007.1"/>
</dbReference>
<dbReference type="Proteomes" id="UP000029444">
    <property type="component" value="Unassembled WGS sequence"/>
</dbReference>
<evidence type="ECO:0000313" key="2">
    <source>
        <dbReference type="Proteomes" id="UP000029444"/>
    </source>
</evidence>
<gene>
    <name evidence="1" type="ORF">Y5S_02031</name>
</gene>
<accession>A0A095UQ66</accession>
<keyword evidence="1" id="KW-0489">Methyltransferase</keyword>
<name>A0A095UQ66_9GAMM</name>
<keyword evidence="1" id="KW-0808">Transferase</keyword>